<dbReference type="Proteomes" id="UP000444721">
    <property type="component" value="Unassembled WGS sequence"/>
</dbReference>
<dbReference type="InterPro" id="IPR034058">
    <property type="entry name" value="TagA/B/C/D_pept_dom"/>
</dbReference>
<keyword evidence="7 9" id="KW-0720">Serine protease</keyword>
<dbReference type="InterPro" id="IPR002012">
    <property type="entry name" value="GnRH"/>
</dbReference>
<evidence type="ECO:0000256" key="5">
    <source>
        <dbReference type="ARBA" id="ARBA00022670"/>
    </source>
</evidence>
<accession>A0A6A5C207</accession>
<comment type="similarity">
    <text evidence="3 9">Belongs to the peptidase S8 family.</text>
</comment>
<dbReference type="Pfam" id="PF00082">
    <property type="entry name" value="Peptidase_S8"/>
    <property type="match status" value="1"/>
</dbReference>
<dbReference type="PANTHER" id="PTHR43399">
    <property type="entry name" value="SUBTILISIN-RELATED"/>
    <property type="match status" value="1"/>
</dbReference>
<evidence type="ECO:0000256" key="9">
    <source>
        <dbReference type="PROSITE-ProRule" id="PRU01240"/>
    </source>
</evidence>
<feature type="domain" description="Peptidase S8/S53" evidence="11">
    <location>
        <begin position="529"/>
        <end position="944"/>
    </location>
</feature>
<protein>
    <recommendedName>
        <fullName evidence="11">Peptidase S8/S53 domain-containing protein</fullName>
    </recommendedName>
</protein>
<comment type="caution">
    <text evidence="12">The sequence shown here is derived from an EMBL/GenBank/DDBJ whole genome shotgun (WGS) entry which is preliminary data.</text>
</comment>
<evidence type="ECO:0000256" key="2">
    <source>
        <dbReference type="ARBA" id="ARBA00010968"/>
    </source>
</evidence>
<gene>
    <name evidence="12" type="ORF">FDP41_000352</name>
</gene>
<evidence type="ECO:0000256" key="3">
    <source>
        <dbReference type="ARBA" id="ARBA00011073"/>
    </source>
</evidence>
<proteinExistence type="inferred from homology"/>
<sequence length="1158" mass="130761">MPTRSRALFLVFSSSCCILLLLLLCLVCSASSHTDFLSRLSTPLQSNNRISTEAVNVHNEFTTESEEEDELRRSSFLIKTTRTSTTTREIKKQQQQQRGDLYNAHDLANSMLHGRKILFSGEKFVDTEKEPSLMKKLIKVMKLSQQQQSSQQQTTWHHHDDKEEADEEELLADAVVDRFEHVASTLRIMDQERPVEIYVQVQSPVPSGFSKFLKRYFESKSEVHYHPHHSFVVVAPSMRKIIEKLRQIDRNRMKKEFKTEDDKNAEKIIWVGIVDPSYKISSELHRNKKNPLATLDLEIQLFYETDLTRLLKDWEGRISQLIERMNTTMQNQVRKKVKISQNKELSIKLTIPQLLKNDLLKVLSSSPAVRHIQKEEIFGFENDLYLDEDFEQDEEEEESDLISFSSFLNKYLTDDHHSTFVNKPSGGEQHIIEQSDQAEIAAAKKLLNNDYTLDDHETFHLLSDLNPLSDTYKSVLLKYGTEDKTTSKSYLGENFAKIANTTLNFVGSDKIGQSALPDVAWMWSKGFTGKGQVIGIGDTGIDTHNCCFHRRGQKVPYNKIDLDAHDKFTSYKVYADDKDIVRGHGSFVSSILACNVKPDQFENGDEMKDLYDGVVKDAKLCFFDLGLPTHRLNVPRDLSGIYFPHMHDKCHAKISTNSWGSPKGGRYTIASQEVDEWAYKNPHTVQLFAAGNSGRSGTRTITSPGTCKNCITVGSSQWTRKSFQLGYPLYGDIIRHEMMEAQMCHKHNGVGKLLFATPSFCKSIGAKQTPCFDQRKSFCSKMDIYGEKVACSSNFFKNICCGKKYLMDMIEHPEHFSPNNMGTFSSRGPTRGDNRIKPDIVAPGQLIFGSRSLGTSSLADSEELLDANVDKGYCPVPIANQGTSFSTPIVAGYASMIHQYFSKGFYPGGKENAKNSLNPTGATLKAMLVNSGQELNGLVETNGHGIWKQLHPTPSYTQGFGLVRLRHVLPFDGESDFTLFVNQDDSVSTDEYKQYCFRTVKIESKRDHAFKELNQALKATLVWTDYPGSPNAKIQLVNNLDLVVQDEATKTEYFGNGGRDYVNNVEQVNIKGFNTDGHRYRVVVQGTNVPHGPQQFSLIVNGPLEPIQCTDEPSLKNARIVKSLPASNSNSNEPELLSGFLKLFTGQEDSILQDNEQS</sequence>
<evidence type="ECO:0000259" key="11">
    <source>
        <dbReference type="Pfam" id="PF00082"/>
    </source>
</evidence>
<evidence type="ECO:0000256" key="1">
    <source>
        <dbReference type="ARBA" id="ARBA00004613"/>
    </source>
</evidence>
<dbReference type="InterPro" id="IPR036852">
    <property type="entry name" value="Peptidase_S8/S53_dom_sf"/>
</dbReference>
<dbReference type="VEuPathDB" id="AmoebaDB:NfTy_000550"/>
<feature type="active site" description="Charge relay system" evidence="8 9">
    <location>
        <position position="884"/>
    </location>
</feature>
<dbReference type="PROSITE" id="PS51892">
    <property type="entry name" value="SUBTILASE"/>
    <property type="match status" value="1"/>
</dbReference>
<dbReference type="EMBL" id="VFQX01000002">
    <property type="protein sequence ID" value="KAF0984453.1"/>
    <property type="molecule type" value="Genomic_DNA"/>
</dbReference>
<dbReference type="PROSITE" id="PS00473">
    <property type="entry name" value="GNRH"/>
    <property type="match status" value="1"/>
</dbReference>
<dbReference type="GO" id="GO:0004252">
    <property type="term" value="F:serine-type endopeptidase activity"/>
    <property type="evidence" value="ECO:0007669"/>
    <property type="project" value="UniProtKB-UniRule"/>
</dbReference>
<dbReference type="PROSITE" id="PS00138">
    <property type="entry name" value="SUBTILASE_SER"/>
    <property type="match status" value="1"/>
</dbReference>
<dbReference type="InterPro" id="IPR008979">
    <property type="entry name" value="Galactose-bd-like_sf"/>
</dbReference>
<feature type="active site" description="Charge relay system" evidence="8 9">
    <location>
        <position position="538"/>
    </location>
</feature>
<comment type="similarity">
    <text evidence="2">Belongs to the GnRH family.</text>
</comment>
<dbReference type="GO" id="GO:0005179">
    <property type="term" value="F:hormone activity"/>
    <property type="evidence" value="ECO:0007669"/>
    <property type="project" value="InterPro"/>
</dbReference>
<evidence type="ECO:0000256" key="8">
    <source>
        <dbReference type="PIRSR" id="PIRSR615500-1"/>
    </source>
</evidence>
<dbReference type="InterPro" id="IPR000209">
    <property type="entry name" value="Peptidase_S8/S53_dom"/>
</dbReference>
<dbReference type="RefSeq" id="XP_044569166.1">
    <property type="nucleotide sequence ID" value="XM_044706833.1"/>
</dbReference>
<dbReference type="CDD" id="cd04842">
    <property type="entry name" value="Peptidases_S8_Kp43_protease"/>
    <property type="match status" value="1"/>
</dbReference>
<dbReference type="SUPFAM" id="SSF52743">
    <property type="entry name" value="Subtilisin-like"/>
    <property type="match status" value="1"/>
</dbReference>
<feature type="active site" description="Charge relay system" evidence="8 9">
    <location>
        <position position="584"/>
    </location>
</feature>
<organism evidence="12 13">
    <name type="scientific">Naegleria fowleri</name>
    <name type="common">Brain eating amoeba</name>
    <dbReference type="NCBI Taxonomy" id="5763"/>
    <lineage>
        <taxon>Eukaryota</taxon>
        <taxon>Discoba</taxon>
        <taxon>Heterolobosea</taxon>
        <taxon>Tetramitia</taxon>
        <taxon>Eutetramitia</taxon>
        <taxon>Vahlkampfiidae</taxon>
        <taxon>Naegleria</taxon>
    </lineage>
</organism>
<dbReference type="VEuPathDB" id="AmoebaDB:NF0005040"/>
<keyword evidence="13" id="KW-1185">Reference proteome</keyword>
<dbReference type="PRINTS" id="PR00723">
    <property type="entry name" value="SUBTILISIN"/>
</dbReference>
<evidence type="ECO:0000313" key="12">
    <source>
        <dbReference type="EMBL" id="KAF0984453.1"/>
    </source>
</evidence>
<keyword evidence="10" id="KW-0732">Signal</keyword>
<evidence type="ECO:0000256" key="4">
    <source>
        <dbReference type="ARBA" id="ARBA00022525"/>
    </source>
</evidence>
<dbReference type="InterPro" id="IPR023828">
    <property type="entry name" value="Peptidase_S8_Ser-AS"/>
</dbReference>
<dbReference type="VEuPathDB" id="AmoebaDB:FDP41_000352"/>
<evidence type="ECO:0000313" key="13">
    <source>
        <dbReference type="Proteomes" id="UP000444721"/>
    </source>
</evidence>
<dbReference type="SUPFAM" id="SSF49785">
    <property type="entry name" value="Galactose-binding domain-like"/>
    <property type="match status" value="1"/>
</dbReference>
<keyword evidence="6 9" id="KW-0378">Hydrolase</keyword>
<feature type="signal peptide" evidence="10">
    <location>
        <begin position="1"/>
        <end position="32"/>
    </location>
</feature>
<keyword evidence="4" id="KW-0964">Secreted</keyword>
<dbReference type="InterPro" id="IPR015500">
    <property type="entry name" value="Peptidase_S8_subtilisin-rel"/>
</dbReference>
<dbReference type="Gene3D" id="2.60.120.380">
    <property type="match status" value="1"/>
</dbReference>
<evidence type="ECO:0000256" key="10">
    <source>
        <dbReference type="SAM" id="SignalP"/>
    </source>
</evidence>
<evidence type="ECO:0000256" key="7">
    <source>
        <dbReference type="ARBA" id="ARBA00022825"/>
    </source>
</evidence>
<name>A0A6A5C207_NAEFO</name>
<dbReference type="PANTHER" id="PTHR43399:SF4">
    <property type="entry name" value="CELL WALL-ASSOCIATED PROTEASE"/>
    <property type="match status" value="1"/>
</dbReference>
<dbReference type="GO" id="GO:0005576">
    <property type="term" value="C:extracellular region"/>
    <property type="evidence" value="ECO:0007669"/>
    <property type="project" value="UniProtKB-SubCell"/>
</dbReference>
<reference evidence="12 13" key="1">
    <citation type="journal article" date="2019" name="Sci. Rep.">
        <title>Nanopore sequencing improves the draft genome of the human pathogenic amoeba Naegleria fowleri.</title>
        <authorList>
            <person name="Liechti N."/>
            <person name="Schurch N."/>
            <person name="Bruggmann R."/>
            <person name="Wittwer M."/>
        </authorList>
    </citation>
    <scope>NUCLEOTIDE SEQUENCE [LARGE SCALE GENOMIC DNA]</scope>
    <source>
        <strain evidence="12 13">ATCC 30894</strain>
    </source>
</reference>
<dbReference type="GeneID" id="68107570"/>
<dbReference type="Gene3D" id="3.40.50.200">
    <property type="entry name" value="Peptidase S8/S53 domain"/>
    <property type="match status" value="1"/>
</dbReference>
<keyword evidence="5 9" id="KW-0645">Protease</keyword>
<evidence type="ECO:0000256" key="6">
    <source>
        <dbReference type="ARBA" id="ARBA00022801"/>
    </source>
</evidence>
<comment type="subcellular location">
    <subcellularLocation>
        <location evidence="1">Secreted</location>
    </subcellularLocation>
</comment>
<dbReference type="InterPro" id="IPR051048">
    <property type="entry name" value="Peptidase_S8/S53_subtilisin"/>
</dbReference>
<dbReference type="OrthoDB" id="509353at2759"/>
<feature type="chain" id="PRO_5025553308" description="Peptidase S8/S53 domain-containing protein" evidence="10">
    <location>
        <begin position="33"/>
        <end position="1158"/>
    </location>
</feature>
<dbReference type="AlphaFoldDB" id="A0A6A5C207"/>
<dbReference type="GO" id="GO:0006508">
    <property type="term" value="P:proteolysis"/>
    <property type="evidence" value="ECO:0007669"/>
    <property type="project" value="UniProtKB-KW"/>
</dbReference>